<comment type="caution">
    <text evidence="1">The sequence shown here is derived from an EMBL/GenBank/DDBJ whole genome shotgun (WGS) entry which is preliminary data.</text>
</comment>
<reference evidence="1 2" key="1">
    <citation type="submission" date="2021-01" db="EMBL/GenBank/DDBJ databases">
        <title>Belnapia mucosa sp. nov. and Belnapia arida sp. nov., isolated from the Tabernas Desert (Almeria, Spain).</title>
        <authorList>
            <person name="Molina-Menor E."/>
            <person name="Vidal-Verdu A."/>
            <person name="Calonge A."/>
            <person name="Satari L."/>
            <person name="Pereto J."/>
            <person name="Porcar M."/>
        </authorList>
    </citation>
    <scope>NUCLEOTIDE SEQUENCE [LARGE SCALE GENOMIC DNA]</scope>
    <source>
        <strain evidence="1 2">T18</strain>
    </source>
</reference>
<protein>
    <submittedName>
        <fullName evidence="1">Uncharacterized protein</fullName>
    </submittedName>
</protein>
<dbReference type="EMBL" id="JAETWB010000010">
    <property type="protein sequence ID" value="MBL6080037.1"/>
    <property type="molecule type" value="Genomic_DNA"/>
</dbReference>
<evidence type="ECO:0000313" key="2">
    <source>
        <dbReference type="Proteomes" id="UP000660885"/>
    </source>
</evidence>
<gene>
    <name evidence="1" type="ORF">JMJ56_18610</name>
</gene>
<keyword evidence="2" id="KW-1185">Reference proteome</keyword>
<evidence type="ECO:0000313" key="1">
    <source>
        <dbReference type="EMBL" id="MBL6080037.1"/>
    </source>
</evidence>
<name>A0ABS1U5U5_9PROT</name>
<accession>A0ABS1U5U5</accession>
<proteinExistence type="predicted"/>
<sequence>MSLLAAAPEWLDSPWADAMLMLLADGAAGADAASLPSWPGTAIEAEAALADPALRGALGRWLAPVADGDADAIAAVMRDRPGARLALAPPAALLDVVAMGTAWLSAPSLATLLRRAEMAAARAALGERAWSLAFGRCALLPRPSAALVEALDAAPASDDMLAPGARLLGLALGDMPAPVLARFGLRAPKPVWEAIIGACRESDQGPAALAALRRLFREEAPAWFGWSR</sequence>
<organism evidence="1 2">
    <name type="scientific">Belnapia arida</name>
    <dbReference type="NCBI Taxonomy" id="2804533"/>
    <lineage>
        <taxon>Bacteria</taxon>
        <taxon>Pseudomonadati</taxon>
        <taxon>Pseudomonadota</taxon>
        <taxon>Alphaproteobacteria</taxon>
        <taxon>Acetobacterales</taxon>
        <taxon>Roseomonadaceae</taxon>
        <taxon>Belnapia</taxon>
    </lineage>
</organism>
<dbReference type="RefSeq" id="WP_202833277.1">
    <property type="nucleotide sequence ID" value="NZ_JAETWB010000010.1"/>
</dbReference>
<dbReference type="Proteomes" id="UP000660885">
    <property type="component" value="Unassembled WGS sequence"/>
</dbReference>